<sequence length="468" mass="51904">MTKTMIYVKVVLLSLFLALLFISVFGSMSFHLKALEWRISLQVLDHGLTEFRLPPVGTISAKTHLSPLKISLELLNIDLDSLQQLLSARVGSKQLWTELRSEAIRIGILYILRLSILAILGGIIGAILITGKQVKPALLGTVASLLLCFTLLGLTYATYDKEKFRSPEFQGALKAAPWAVNMVETALHKFNLLGEQMKIMAANLNSLYERINEVSPVLEKEDDLLVLHVSDMHNNPVAHQFLQQIVTSFSVDMVIDTGDITDFGTPVEGLLLKGLMDFKIPYVFIPGNHDSPDIVKQLSRYPQVQVLTGGIVDVQGLRILAMADPSSTSRKIAPSDNEVVERYRAKLLQLWNEAVKKPHLIAVHNFNITEPLLGQTPLILFGHTHQYSISQEKGTVLINAGTTGAAGLRGLQATKEIPYSVVLLHFRRNSQNEPELVAADTIRVYNLERGFTLERKLFKTSGVNTGKI</sequence>
<feature type="transmembrane region" description="Helical" evidence="3">
    <location>
        <begin position="137"/>
        <end position="159"/>
    </location>
</feature>
<keyword evidence="1" id="KW-0479">Metal-binding</keyword>
<organism evidence="5 6">
    <name type="scientific">Thermanaerosceptrum fracticalcis</name>
    <dbReference type="NCBI Taxonomy" id="1712410"/>
    <lineage>
        <taxon>Bacteria</taxon>
        <taxon>Bacillati</taxon>
        <taxon>Bacillota</taxon>
        <taxon>Clostridia</taxon>
        <taxon>Eubacteriales</taxon>
        <taxon>Peptococcaceae</taxon>
        <taxon>Thermanaerosceptrum</taxon>
    </lineage>
</organism>
<dbReference type="OrthoDB" id="5464520at2"/>
<keyword evidence="2" id="KW-0378">Hydrolase</keyword>
<dbReference type="Gene3D" id="3.60.21.10">
    <property type="match status" value="1"/>
</dbReference>
<dbReference type="Pfam" id="PF00149">
    <property type="entry name" value="Metallophos"/>
    <property type="match status" value="1"/>
</dbReference>
<evidence type="ECO:0000313" key="6">
    <source>
        <dbReference type="Proteomes" id="UP000515847"/>
    </source>
</evidence>
<feature type="transmembrane region" description="Helical" evidence="3">
    <location>
        <begin position="6"/>
        <end position="30"/>
    </location>
</feature>
<dbReference type="PANTHER" id="PTHR31302">
    <property type="entry name" value="TRANSMEMBRANE PROTEIN WITH METALLOPHOSPHOESTERASE DOMAIN-RELATED"/>
    <property type="match status" value="1"/>
</dbReference>
<dbReference type="EMBL" id="CP045798">
    <property type="protein sequence ID" value="QNB45690.1"/>
    <property type="molecule type" value="Genomic_DNA"/>
</dbReference>
<feature type="transmembrane region" description="Helical" evidence="3">
    <location>
        <begin position="110"/>
        <end position="131"/>
    </location>
</feature>
<dbReference type="GO" id="GO:0016020">
    <property type="term" value="C:membrane"/>
    <property type="evidence" value="ECO:0007669"/>
    <property type="project" value="GOC"/>
</dbReference>
<feature type="domain" description="Calcineurin-like phosphoesterase" evidence="4">
    <location>
        <begin position="226"/>
        <end position="387"/>
    </location>
</feature>
<keyword evidence="3" id="KW-1133">Transmembrane helix</keyword>
<dbReference type="AlphaFoldDB" id="A0A7G6E0T6"/>
<evidence type="ECO:0000256" key="2">
    <source>
        <dbReference type="ARBA" id="ARBA00022801"/>
    </source>
</evidence>
<dbReference type="GO" id="GO:0008758">
    <property type="term" value="F:UDP-2,3-diacylglucosamine hydrolase activity"/>
    <property type="evidence" value="ECO:0007669"/>
    <property type="project" value="TreeGrafter"/>
</dbReference>
<name>A0A7G6E0T6_THEFR</name>
<evidence type="ECO:0000256" key="1">
    <source>
        <dbReference type="ARBA" id="ARBA00022723"/>
    </source>
</evidence>
<protein>
    <recommendedName>
        <fullName evidence="4">Calcineurin-like phosphoesterase domain-containing protein</fullName>
    </recommendedName>
</protein>
<reference evidence="5 6" key="1">
    <citation type="journal article" date="2019" name="Front. Microbiol.">
        <title>Thermoanaerosceptrum fracticalcis gen. nov. sp. nov., a Novel Fumarate-Fermenting Microorganism From a Deep Fractured Carbonate Aquifer of the US Great Basin.</title>
        <authorList>
            <person name="Hamilton-Brehm S.D."/>
            <person name="Stewart L.E."/>
            <person name="Zavarin M."/>
            <person name="Caldwell M."/>
            <person name="Lawson P.A."/>
            <person name="Onstott T.C."/>
            <person name="Grzymski J."/>
            <person name="Neveux I."/>
            <person name="Lollar B.S."/>
            <person name="Russell C.E."/>
            <person name="Moser D.P."/>
        </authorList>
    </citation>
    <scope>NUCLEOTIDE SEQUENCE [LARGE SCALE GENOMIC DNA]</scope>
    <source>
        <strain evidence="5 6">DRI-13</strain>
    </source>
</reference>
<keyword evidence="3" id="KW-0472">Membrane</keyword>
<proteinExistence type="predicted"/>
<dbReference type="RefSeq" id="WP_051965370.1">
    <property type="nucleotide sequence ID" value="NZ_CP045798.1"/>
</dbReference>
<dbReference type="Proteomes" id="UP000515847">
    <property type="component" value="Chromosome"/>
</dbReference>
<keyword evidence="6" id="KW-1185">Reference proteome</keyword>
<dbReference type="GO" id="GO:0046872">
    <property type="term" value="F:metal ion binding"/>
    <property type="evidence" value="ECO:0007669"/>
    <property type="project" value="UniProtKB-KW"/>
</dbReference>
<evidence type="ECO:0000259" key="4">
    <source>
        <dbReference type="Pfam" id="PF00149"/>
    </source>
</evidence>
<gene>
    <name evidence="5" type="ORF">BR63_04820</name>
</gene>
<keyword evidence="3" id="KW-0812">Transmembrane</keyword>
<dbReference type="KEGG" id="tfr:BR63_04820"/>
<dbReference type="SUPFAM" id="SSF56300">
    <property type="entry name" value="Metallo-dependent phosphatases"/>
    <property type="match status" value="1"/>
</dbReference>
<accession>A0A7G6E0T6</accession>
<dbReference type="GO" id="GO:0009245">
    <property type="term" value="P:lipid A biosynthetic process"/>
    <property type="evidence" value="ECO:0007669"/>
    <property type="project" value="TreeGrafter"/>
</dbReference>
<dbReference type="PANTHER" id="PTHR31302:SF31">
    <property type="entry name" value="PHOSPHODIESTERASE YAEI"/>
    <property type="match status" value="1"/>
</dbReference>
<dbReference type="InterPro" id="IPR004843">
    <property type="entry name" value="Calcineurin-like_PHP"/>
</dbReference>
<dbReference type="InterPro" id="IPR029052">
    <property type="entry name" value="Metallo-depent_PP-like"/>
</dbReference>
<evidence type="ECO:0000256" key="3">
    <source>
        <dbReference type="SAM" id="Phobius"/>
    </source>
</evidence>
<evidence type="ECO:0000313" key="5">
    <source>
        <dbReference type="EMBL" id="QNB45690.1"/>
    </source>
</evidence>
<dbReference type="InterPro" id="IPR051158">
    <property type="entry name" value="Metallophosphoesterase_sf"/>
</dbReference>